<gene>
    <name evidence="2" type="ORF">CJ030_MR7G000038</name>
</gene>
<dbReference type="AlphaFoldDB" id="A0A6A1V2M8"/>
<name>A0A6A1V2M8_9ROSI</name>
<evidence type="ECO:0000313" key="2">
    <source>
        <dbReference type="EMBL" id="KAB1206506.1"/>
    </source>
</evidence>
<dbReference type="Proteomes" id="UP000516437">
    <property type="component" value="Chromosome 7"/>
</dbReference>
<feature type="region of interest" description="Disordered" evidence="1">
    <location>
        <begin position="1"/>
        <end position="65"/>
    </location>
</feature>
<sequence>MRARQMEYEGTSGQTIKYGADDASASADDGGATEEERQRTDADDSGAATEERQRASEDDAGAAKELVEQQERRMQLMEQQMREQMMEQIRQAAIPGKTFVLLLRRYEASVIVNFERRSTATYNNIIGGYCKVGLDKSENEITSYMPQKANAGRLRLSKKVGFR</sequence>
<evidence type="ECO:0000256" key="1">
    <source>
        <dbReference type="SAM" id="MobiDB-lite"/>
    </source>
</evidence>
<protein>
    <submittedName>
        <fullName evidence="2">Uncharacterized protein</fullName>
    </submittedName>
</protein>
<accession>A0A6A1V2M8</accession>
<comment type="caution">
    <text evidence="2">The sequence shown here is derived from an EMBL/GenBank/DDBJ whole genome shotgun (WGS) entry which is preliminary data.</text>
</comment>
<proteinExistence type="predicted"/>
<keyword evidence="3" id="KW-1185">Reference proteome</keyword>
<feature type="compositionally biased region" description="Basic and acidic residues" evidence="1">
    <location>
        <begin position="49"/>
        <end position="65"/>
    </location>
</feature>
<evidence type="ECO:0000313" key="3">
    <source>
        <dbReference type="Proteomes" id="UP000516437"/>
    </source>
</evidence>
<dbReference type="EMBL" id="RXIC02000025">
    <property type="protein sequence ID" value="KAB1206506.1"/>
    <property type="molecule type" value="Genomic_DNA"/>
</dbReference>
<feature type="compositionally biased region" description="Low complexity" evidence="1">
    <location>
        <begin position="21"/>
        <end position="30"/>
    </location>
</feature>
<reference evidence="2 3" key="1">
    <citation type="journal article" date="2019" name="Plant Biotechnol. J.">
        <title>The red bayberry genome and genetic basis of sex determination.</title>
        <authorList>
            <person name="Jia H.M."/>
            <person name="Jia H.J."/>
            <person name="Cai Q.L."/>
            <person name="Wang Y."/>
            <person name="Zhao H.B."/>
            <person name="Yang W.F."/>
            <person name="Wang G.Y."/>
            <person name="Li Y.H."/>
            <person name="Zhan D.L."/>
            <person name="Shen Y.T."/>
            <person name="Niu Q.F."/>
            <person name="Chang L."/>
            <person name="Qiu J."/>
            <person name="Zhao L."/>
            <person name="Xie H.B."/>
            <person name="Fu W.Y."/>
            <person name="Jin J."/>
            <person name="Li X.W."/>
            <person name="Jiao Y."/>
            <person name="Zhou C.C."/>
            <person name="Tu T."/>
            <person name="Chai C.Y."/>
            <person name="Gao J.L."/>
            <person name="Fan L.J."/>
            <person name="van de Weg E."/>
            <person name="Wang J.Y."/>
            <person name="Gao Z.S."/>
        </authorList>
    </citation>
    <scope>NUCLEOTIDE SEQUENCE [LARGE SCALE GENOMIC DNA]</scope>
    <source>
        <tissue evidence="2">Leaves</tissue>
    </source>
</reference>
<organism evidence="2 3">
    <name type="scientific">Morella rubra</name>
    <name type="common">Chinese bayberry</name>
    <dbReference type="NCBI Taxonomy" id="262757"/>
    <lineage>
        <taxon>Eukaryota</taxon>
        <taxon>Viridiplantae</taxon>
        <taxon>Streptophyta</taxon>
        <taxon>Embryophyta</taxon>
        <taxon>Tracheophyta</taxon>
        <taxon>Spermatophyta</taxon>
        <taxon>Magnoliopsida</taxon>
        <taxon>eudicotyledons</taxon>
        <taxon>Gunneridae</taxon>
        <taxon>Pentapetalae</taxon>
        <taxon>rosids</taxon>
        <taxon>fabids</taxon>
        <taxon>Fagales</taxon>
        <taxon>Myricaceae</taxon>
        <taxon>Morella</taxon>
    </lineage>
</organism>